<dbReference type="Pfam" id="PF01568">
    <property type="entry name" value="Molydop_binding"/>
    <property type="match status" value="1"/>
</dbReference>
<dbReference type="PANTHER" id="PTHR43105">
    <property type="entry name" value="RESPIRATORY NITRATE REDUCTASE"/>
    <property type="match status" value="1"/>
</dbReference>
<dbReference type="Gene3D" id="3.40.50.740">
    <property type="match status" value="1"/>
</dbReference>
<feature type="domain" description="Molybdopterin oxidoreductase" evidence="16">
    <location>
        <begin position="12"/>
        <end position="344"/>
    </location>
</feature>
<keyword evidence="5" id="KW-0479">Metal-binding</keyword>
<dbReference type="GO" id="GO:0008863">
    <property type="term" value="F:formate dehydrogenase (NAD+) activity"/>
    <property type="evidence" value="ECO:0007669"/>
    <property type="project" value="InterPro"/>
</dbReference>
<keyword evidence="10" id="KW-0408">Iron</keyword>
<comment type="function">
    <text evidence="14">Catalytic subunit of the periplasmic nitrate reductase complex NapAB. Receives electrons from NapB and catalyzes the reduction of nitrate to nitrite.</text>
</comment>
<evidence type="ECO:0000256" key="2">
    <source>
        <dbReference type="ARBA" id="ARBA00001966"/>
    </source>
</evidence>
<evidence type="ECO:0000256" key="8">
    <source>
        <dbReference type="ARBA" id="ARBA00022982"/>
    </source>
</evidence>
<proteinExistence type="predicted"/>
<feature type="domain" description="Molybdopterin dinucleotide-binding" evidence="17">
    <location>
        <begin position="427"/>
        <end position="533"/>
    </location>
</feature>
<evidence type="ECO:0000256" key="3">
    <source>
        <dbReference type="ARBA" id="ARBA00022485"/>
    </source>
</evidence>
<dbReference type="EMBL" id="FNLL01000001">
    <property type="protein sequence ID" value="SDT83959.1"/>
    <property type="molecule type" value="Genomic_DNA"/>
</dbReference>
<dbReference type="InterPro" id="IPR006478">
    <property type="entry name" value="Formate_DH_asu"/>
</dbReference>
<dbReference type="InterPro" id="IPR006656">
    <property type="entry name" value="Mopterin_OxRdtase"/>
</dbReference>
<evidence type="ECO:0000313" key="19">
    <source>
        <dbReference type="Proteomes" id="UP000199608"/>
    </source>
</evidence>
<dbReference type="Pfam" id="PF00384">
    <property type="entry name" value="Molybdopterin"/>
    <property type="match status" value="1"/>
</dbReference>
<evidence type="ECO:0000256" key="13">
    <source>
        <dbReference type="ARBA" id="ARBA00052176"/>
    </source>
</evidence>
<dbReference type="Gene3D" id="3.40.228.10">
    <property type="entry name" value="Dimethylsulfoxide Reductase, domain 2"/>
    <property type="match status" value="1"/>
</dbReference>
<evidence type="ECO:0000256" key="1">
    <source>
        <dbReference type="ARBA" id="ARBA00001942"/>
    </source>
</evidence>
<evidence type="ECO:0000259" key="16">
    <source>
        <dbReference type="Pfam" id="PF00384"/>
    </source>
</evidence>
<keyword evidence="9" id="KW-0560">Oxidoreductase</keyword>
<dbReference type="Gene3D" id="2.40.40.20">
    <property type="match status" value="1"/>
</dbReference>
<dbReference type="FunFam" id="3.40.228.10:FF:000002">
    <property type="entry name" value="Formate dehydrogenase subunit alpha"/>
    <property type="match status" value="1"/>
</dbReference>
<dbReference type="Proteomes" id="UP000199608">
    <property type="component" value="Unassembled WGS sequence"/>
</dbReference>
<dbReference type="GO" id="GO:0003954">
    <property type="term" value="F:NADH dehydrogenase activity"/>
    <property type="evidence" value="ECO:0007669"/>
    <property type="project" value="TreeGrafter"/>
</dbReference>
<dbReference type="AlphaFoldDB" id="A0A1H2DMA3"/>
<dbReference type="GO" id="GO:0043546">
    <property type="term" value="F:molybdopterin cofactor binding"/>
    <property type="evidence" value="ECO:0007669"/>
    <property type="project" value="InterPro"/>
</dbReference>
<keyword evidence="7" id="KW-0574">Periplasm</keyword>
<dbReference type="GO" id="GO:0015942">
    <property type="term" value="P:formate metabolic process"/>
    <property type="evidence" value="ECO:0007669"/>
    <property type="project" value="InterPro"/>
</dbReference>
<dbReference type="SUPFAM" id="SSF53706">
    <property type="entry name" value="Formate dehydrogenase/DMSO reductase, domains 1-3"/>
    <property type="match status" value="1"/>
</dbReference>
<comment type="cofactor">
    <cofactor evidence="1">
        <name>Mo-bis(molybdopterin guanine dinucleotide)</name>
        <dbReference type="ChEBI" id="CHEBI:60539"/>
    </cofactor>
</comment>
<dbReference type="FunFam" id="2.40.40.20:FF:000005">
    <property type="entry name" value="Periplasmic nitrate reductase"/>
    <property type="match status" value="1"/>
</dbReference>
<keyword evidence="11" id="KW-0411">Iron-sulfur</keyword>
<dbReference type="GO" id="GO:0042128">
    <property type="term" value="P:nitrate assimilation"/>
    <property type="evidence" value="ECO:0007669"/>
    <property type="project" value="UniProtKB-KW"/>
</dbReference>
<reference evidence="19" key="1">
    <citation type="submission" date="2016-10" db="EMBL/GenBank/DDBJ databases">
        <authorList>
            <person name="Varghese N."/>
            <person name="Submissions S."/>
        </authorList>
    </citation>
    <scope>NUCLEOTIDE SEQUENCE [LARGE SCALE GENOMIC DNA]</scope>
    <source>
        <strain evidence="19">DSM 3384</strain>
    </source>
</reference>
<evidence type="ECO:0000256" key="14">
    <source>
        <dbReference type="ARBA" id="ARBA00055000"/>
    </source>
</evidence>
<evidence type="ECO:0000259" key="17">
    <source>
        <dbReference type="Pfam" id="PF01568"/>
    </source>
</evidence>
<keyword evidence="4" id="KW-0500">Molybdenum</keyword>
<dbReference type="GO" id="GO:0016020">
    <property type="term" value="C:membrane"/>
    <property type="evidence" value="ECO:0007669"/>
    <property type="project" value="TreeGrafter"/>
</dbReference>
<evidence type="ECO:0000256" key="4">
    <source>
        <dbReference type="ARBA" id="ARBA00022505"/>
    </source>
</evidence>
<evidence type="ECO:0000256" key="10">
    <source>
        <dbReference type="ARBA" id="ARBA00023004"/>
    </source>
</evidence>
<dbReference type="InterPro" id="IPR041925">
    <property type="entry name" value="CT_Formate-Dh_H"/>
</dbReference>
<evidence type="ECO:0000313" key="18">
    <source>
        <dbReference type="EMBL" id="SDT83959.1"/>
    </source>
</evidence>
<evidence type="ECO:0000256" key="15">
    <source>
        <dbReference type="ARBA" id="ARBA00067026"/>
    </source>
</evidence>
<evidence type="ECO:0000256" key="11">
    <source>
        <dbReference type="ARBA" id="ARBA00023014"/>
    </source>
</evidence>
<keyword evidence="8" id="KW-0813">Transport</keyword>
<dbReference type="InterPro" id="IPR050123">
    <property type="entry name" value="Prok_molybdopt-oxidoreductase"/>
</dbReference>
<organism evidence="18 19">
    <name type="scientific">Desulfobacula phenolica</name>
    <dbReference type="NCBI Taxonomy" id="90732"/>
    <lineage>
        <taxon>Bacteria</taxon>
        <taxon>Pseudomonadati</taxon>
        <taxon>Thermodesulfobacteriota</taxon>
        <taxon>Desulfobacteria</taxon>
        <taxon>Desulfobacterales</taxon>
        <taxon>Desulfobacteraceae</taxon>
        <taxon>Desulfobacula</taxon>
    </lineage>
</organism>
<dbReference type="CDD" id="cd02790">
    <property type="entry name" value="MopB_CT_Formate-Dh_H"/>
    <property type="match status" value="1"/>
</dbReference>
<comment type="catalytic activity">
    <reaction evidence="13">
        <text>2 Fe(II)-[cytochrome] + nitrate + 2 H(+) = 2 Fe(III)-[cytochrome] + nitrite + H2O</text>
        <dbReference type="Rhea" id="RHEA:12909"/>
        <dbReference type="Rhea" id="RHEA-COMP:11777"/>
        <dbReference type="Rhea" id="RHEA-COMP:11778"/>
        <dbReference type="ChEBI" id="CHEBI:15377"/>
        <dbReference type="ChEBI" id="CHEBI:15378"/>
        <dbReference type="ChEBI" id="CHEBI:16301"/>
        <dbReference type="ChEBI" id="CHEBI:17632"/>
        <dbReference type="ChEBI" id="CHEBI:29033"/>
        <dbReference type="ChEBI" id="CHEBI:29034"/>
        <dbReference type="EC" id="1.9.6.1"/>
    </reaction>
</comment>
<dbReference type="InterPro" id="IPR009010">
    <property type="entry name" value="Asp_de-COase-like_dom_sf"/>
</dbReference>
<sequence length="539" mass="58943">MAGLAASFGSGAMTNAVSELEISDTIFIIGSNTATSHPLVATRIFRAIENGAKVIVADPRKNQIADFAHLYVRHNPGTDVALLNAMMKAILDKGLEDKDFIAENTEEFEGFKQLIDTVSLEESSNICGVSVEDIKALAEAYAKADKASIVYCMGITQHTTGVDNVKSLANLSMLTGNIGKLGTGVNPLRGQNNVQGACDMGGLPNVYTGYQPVTLGDANKKFSQAWGVDFLPSNIGLTIPEMLAGIENDEVKALWVMGENPVVSDPDANHVVKALEKVELLIVQDIFLTPTAKLADVVLPGVSFAEKDGTFVNTERRVTRVRKAVDPVGESRQDWEIIQEISNRFGFEMAYESPEDIFNEIASLTPSYAGITYERLEGPGLQWPCPSKDHPGTPFLHKDGKFTRGKGLFHAISYIPPNEVANDEYPFLMTTGRVYAHYHTGTMTRNSESLDFEAREGFLEINPVDAQTLDICDGQKIKMASRRGEIETKIMVTERVSPGLVFMPFHFEEANVNKLTNPAYDPIAKIPEFKVCAVKLEKA</sequence>
<dbReference type="PANTHER" id="PTHR43105:SF14">
    <property type="entry name" value="FORMATE DEHYDROGENASE H"/>
    <property type="match status" value="1"/>
</dbReference>
<evidence type="ECO:0000256" key="7">
    <source>
        <dbReference type="ARBA" id="ARBA00022764"/>
    </source>
</evidence>
<dbReference type="EC" id="1.9.6.1" evidence="15"/>
<keyword evidence="8" id="KW-0249">Electron transport</keyword>
<keyword evidence="19" id="KW-1185">Reference proteome</keyword>
<name>A0A1H2DMA3_9BACT</name>
<gene>
    <name evidence="18" type="ORF">SAMN04487931_10174</name>
</gene>
<accession>A0A1H2DMA3</accession>
<dbReference type="GO" id="GO:0050140">
    <property type="term" value="F:nitrate reductase (cytochrome) activity"/>
    <property type="evidence" value="ECO:0007669"/>
    <property type="project" value="UniProtKB-EC"/>
</dbReference>
<evidence type="ECO:0000256" key="6">
    <source>
        <dbReference type="ARBA" id="ARBA00022729"/>
    </source>
</evidence>
<evidence type="ECO:0000256" key="9">
    <source>
        <dbReference type="ARBA" id="ARBA00023002"/>
    </source>
</evidence>
<keyword evidence="3" id="KW-0004">4Fe-4S</keyword>
<dbReference type="GO" id="GO:0051539">
    <property type="term" value="F:4 iron, 4 sulfur cluster binding"/>
    <property type="evidence" value="ECO:0007669"/>
    <property type="project" value="UniProtKB-KW"/>
</dbReference>
<comment type="cofactor">
    <cofactor evidence="2">
        <name>[4Fe-4S] cluster</name>
        <dbReference type="ChEBI" id="CHEBI:49883"/>
    </cofactor>
</comment>
<keyword evidence="12" id="KW-0534">Nitrate assimilation</keyword>
<dbReference type="InterPro" id="IPR006657">
    <property type="entry name" value="MoPterin_dinucl-bd_dom"/>
</dbReference>
<keyword evidence="6" id="KW-0732">Signal</keyword>
<dbReference type="NCBIfam" id="TIGR01591">
    <property type="entry name" value="Fdh-alpha"/>
    <property type="match status" value="1"/>
</dbReference>
<protein>
    <recommendedName>
        <fullName evidence="15">nitrate reductase (cytochrome)</fullName>
        <ecNumber evidence="15">1.9.6.1</ecNumber>
    </recommendedName>
</protein>
<dbReference type="SUPFAM" id="SSF50692">
    <property type="entry name" value="ADC-like"/>
    <property type="match status" value="1"/>
</dbReference>
<dbReference type="GO" id="GO:0022904">
    <property type="term" value="P:respiratory electron transport chain"/>
    <property type="evidence" value="ECO:0007669"/>
    <property type="project" value="TreeGrafter"/>
</dbReference>
<evidence type="ECO:0000256" key="12">
    <source>
        <dbReference type="ARBA" id="ARBA00023063"/>
    </source>
</evidence>
<evidence type="ECO:0000256" key="5">
    <source>
        <dbReference type="ARBA" id="ARBA00022723"/>
    </source>
</evidence>
<dbReference type="GO" id="GO:0046872">
    <property type="term" value="F:metal ion binding"/>
    <property type="evidence" value="ECO:0007669"/>
    <property type="project" value="UniProtKB-KW"/>
</dbReference>